<proteinExistence type="inferred from homology"/>
<dbReference type="InterPro" id="IPR043149">
    <property type="entry name" value="TagF_N"/>
</dbReference>
<dbReference type="Gene3D" id="3.40.50.11820">
    <property type="match status" value="1"/>
</dbReference>
<keyword evidence="5" id="KW-0777">Teichoic acid biosynthesis</keyword>
<reference evidence="8" key="1">
    <citation type="journal article" date="2014" name="Int. J. Syst. Evol. Microbiol.">
        <title>Complete genome sequence of Corynebacterium casei LMG S-19264T (=DSM 44701T), isolated from a smear-ripened cheese.</title>
        <authorList>
            <consortium name="US DOE Joint Genome Institute (JGI-PGF)"/>
            <person name="Walter F."/>
            <person name="Albersmeier A."/>
            <person name="Kalinowski J."/>
            <person name="Ruckert C."/>
        </authorList>
    </citation>
    <scope>NUCLEOTIDE SEQUENCE</scope>
    <source>
        <strain evidence="8">CGMCC 4.7306</strain>
    </source>
</reference>
<dbReference type="Pfam" id="PF00535">
    <property type="entry name" value="Glycos_transf_2"/>
    <property type="match status" value="1"/>
</dbReference>
<dbReference type="GO" id="GO:0047355">
    <property type="term" value="F:CDP-glycerol glycerophosphotransferase activity"/>
    <property type="evidence" value="ECO:0007669"/>
    <property type="project" value="InterPro"/>
</dbReference>
<dbReference type="SUPFAM" id="SSF53448">
    <property type="entry name" value="Nucleotide-diphospho-sugar transferases"/>
    <property type="match status" value="1"/>
</dbReference>
<evidence type="ECO:0000256" key="1">
    <source>
        <dbReference type="ARBA" id="ARBA00004202"/>
    </source>
</evidence>
<evidence type="ECO:0000313" key="8">
    <source>
        <dbReference type="EMBL" id="GGL54162.1"/>
    </source>
</evidence>
<evidence type="ECO:0000256" key="2">
    <source>
        <dbReference type="ARBA" id="ARBA00010488"/>
    </source>
</evidence>
<keyword evidence="3" id="KW-1003">Cell membrane</keyword>
<dbReference type="PANTHER" id="PTHR37316:SF3">
    <property type="entry name" value="TEICHOIC ACID GLYCEROL-PHOSPHATE TRANSFERASE"/>
    <property type="match status" value="1"/>
</dbReference>
<comment type="subcellular location">
    <subcellularLocation>
        <location evidence="1">Cell membrane</location>
        <topology evidence="1">Peripheral membrane protein</topology>
    </subcellularLocation>
</comment>
<evidence type="ECO:0000256" key="4">
    <source>
        <dbReference type="ARBA" id="ARBA00022679"/>
    </source>
</evidence>
<keyword evidence="6" id="KW-0472">Membrane</keyword>
<organism evidence="8 9">
    <name type="scientific">Microlunatus endophyticus</name>
    <dbReference type="NCBI Taxonomy" id="1716077"/>
    <lineage>
        <taxon>Bacteria</taxon>
        <taxon>Bacillati</taxon>
        <taxon>Actinomycetota</taxon>
        <taxon>Actinomycetes</taxon>
        <taxon>Propionibacteriales</taxon>
        <taxon>Propionibacteriaceae</taxon>
        <taxon>Microlunatus</taxon>
    </lineage>
</organism>
<dbReference type="SUPFAM" id="SSF53756">
    <property type="entry name" value="UDP-Glycosyltransferase/glycogen phosphorylase"/>
    <property type="match status" value="1"/>
</dbReference>
<dbReference type="InterPro" id="IPR051612">
    <property type="entry name" value="Teichoic_Acid_Biosynth"/>
</dbReference>
<dbReference type="RefSeq" id="WP_188894134.1">
    <property type="nucleotide sequence ID" value="NZ_BMMZ01000002.1"/>
</dbReference>
<comment type="caution">
    <text evidence="8">The sequence shown here is derived from an EMBL/GenBank/DDBJ whole genome shotgun (WGS) entry which is preliminary data.</text>
</comment>
<evidence type="ECO:0000256" key="6">
    <source>
        <dbReference type="ARBA" id="ARBA00023136"/>
    </source>
</evidence>
<evidence type="ECO:0000256" key="3">
    <source>
        <dbReference type="ARBA" id="ARBA00022475"/>
    </source>
</evidence>
<dbReference type="Proteomes" id="UP000613840">
    <property type="component" value="Unassembled WGS sequence"/>
</dbReference>
<dbReference type="InterPro" id="IPR029044">
    <property type="entry name" value="Nucleotide-diphossugar_trans"/>
</dbReference>
<dbReference type="InterPro" id="IPR001173">
    <property type="entry name" value="Glyco_trans_2-like"/>
</dbReference>
<accession>A0A917S4L2</accession>
<keyword evidence="9" id="KW-1185">Reference proteome</keyword>
<name>A0A917S4L2_9ACTN</name>
<dbReference type="PANTHER" id="PTHR37316">
    <property type="entry name" value="TEICHOIC ACID GLYCEROL-PHOSPHATE PRIMASE"/>
    <property type="match status" value="1"/>
</dbReference>
<comment type="similarity">
    <text evidence="2">Belongs to the CDP-glycerol glycerophosphotransferase family.</text>
</comment>
<dbReference type="EMBL" id="BMMZ01000002">
    <property type="protein sequence ID" value="GGL54162.1"/>
    <property type="molecule type" value="Genomic_DNA"/>
</dbReference>
<dbReference type="Pfam" id="PF04464">
    <property type="entry name" value="Glyphos_transf"/>
    <property type="match status" value="1"/>
</dbReference>
<protein>
    <recommendedName>
        <fullName evidence="7">Glycosyltransferase 2-like domain-containing protein</fullName>
    </recommendedName>
</protein>
<dbReference type="InterPro" id="IPR007554">
    <property type="entry name" value="Glycerophosphate_synth"/>
</dbReference>
<feature type="domain" description="Glycosyltransferase 2-like" evidence="7">
    <location>
        <begin position="53"/>
        <end position="172"/>
    </location>
</feature>
<dbReference type="InterPro" id="IPR043148">
    <property type="entry name" value="TagF_C"/>
</dbReference>
<dbReference type="Gene3D" id="3.90.550.10">
    <property type="entry name" value="Spore Coat Polysaccharide Biosynthesis Protein SpsA, Chain A"/>
    <property type="match status" value="1"/>
</dbReference>
<evidence type="ECO:0000256" key="5">
    <source>
        <dbReference type="ARBA" id="ARBA00022944"/>
    </source>
</evidence>
<dbReference type="AlphaFoldDB" id="A0A917S4L2"/>
<evidence type="ECO:0000259" key="7">
    <source>
        <dbReference type="Pfam" id="PF00535"/>
    </source>
</evidence>
<gene>
    <name evidence="8" type="ORF">GCM10011575_10710</name>
</gene>
<dbReference type="GO" id="GO:0019350">
    <property type="term" value="P:teichoic acid biosynthetic process"/>
    <property type="evidence" value="ECO:0007669"/>
    <property type="project" value="UniProtKB-KW"/>
</dbReference>
<dbReference type="Gene3D" id="3.40.50.12580">
    <property type="match status" value="1"/>
</dbReference>
<sequence length="1234" mass="135121">MLDKARTSARRLAHQASARMPSVAQRGVREGWGRLRPYAKQAFYSRLASPLVSIVIPVYNVERYLPACLDSVLSQSYRHLQVILVDDGSPDSSIDIIRAYAARDRRITIVRQANAGLGAARNVGARHAKGTFLMFMDSDDELRPDAISTYVRTLRRTGSDFAVGCYDRMSSHQTWPAAWWIRSAHRFSRLATTIAESPDAVVNAVAWSKVYRRRFWERHGFAFPEGVLYEDQALSARAYAKAEKFDILSKVTYGWRVREDRSSITQQATALADLRARLRAAENSLAELDGPGLEHVRDTRLAQYLSNDFPLSIKSAQRANDEFWELLTDGLRRLTERAGDAVWAAVSAQHRVAIKLVTEGHREAAIDYVGLGHNNPKNIPPLVAGGHVYLQTPARELLGLGPTDPLLALADHQLGLITSIQHVAWDCDHRLRVDGWAYIDNLDLSQVDPADIAISLVAQDAETGARAELDVTLRPSVEVTRRSKHRYANYERSHFEAVFDVPAALAGPAPDDRAGADRRISWQLNVSVSAGGITRAGLLRAVEPGSSASRLGADLLPDGRLATAVYSGRDGLRVQVSRPRCTVTDVTVSGHRLTARLTGHGGFIPYEVQLARTATVLQGAVSQGAVAQRSTVLSAPVQAGLIDLVVPVSSPLPGATTGLELTVIASDGTRTLPIWTPDPASTGSSQQTVPAAWRARNGALTIIEQPTMVLDDAAAVEEGLQLTGRLIAGHPSGTEGGSVRVGLRVPRLSTQVEIEPAADGSFTAIVPTVADPWGFGALPLPSGDYAVTASVVEHDKDLTEISVRIGDALLHRLPEPFRTSRLSGRLLLQQPHRLAIRLQPPLADAESGARQQQRLQDLLAARLRDPAHEPGAVLLRSYYGEICGCNPAALQARLHSHGAPGGPYTSYFAIKDYSVRVPEGAVPVLYESAEWYRLLHDAVLYMDNMHQPLYHKKPAHQTQIQTFHGYPFKQMGLSHWAMQNRDVAHVKSYLDRAADWDYLVSPASYGSQALAREFGFPNTVLEIGYPRNDILLSPDADKIARQVRDRLGISDGRTAVLYGPTFRDSMSTDDNTAAMVDFLDVDTLARELGDDFVIMVRGHAFNARLEARIGSRGRIIDVTDYPDIADLCLASDAAILDYSSLRFDYGLTGKPMIFMVPDLVQYQTEARGSLWDYGPTAPGPLLSTTDEVIAALGDLDRVRRDHAQAYAAFRRDFLDLDDGHATERLVAAVFPVSG</sequence>
<dbReference type="GO" id="GO:0005886">
    <property type="term" value="C:plasma membrane"/>
    <property type="evidence" value="ECO:0007669"/>
    <property type="project" value="UniProtKB-SubCell"/>
</dbReference>
<evidence type="ECO:0000313" key="9">
    <source>
        <dbReference type="Proteomes" id="UP000613840"/>
    </source>
</evidence>
<dbReference type="CDD" id="cd00761">
    <property type="entry name" value="Glyco_tranf_GTA_type"/>
    <property type="match status" value="1"/>
</dbReference>
<keyword evidence="4" id="KW-0808">Transferase</keyword>
<reference evidence="8" key="2">
    <citation type="submission" date="2020-09" db="EMBL/GenBank/DDBJ databases">
        <authorList>
            <person name="Sun Q."/>
            <person name="Zhou Y."/>
        </authorList>
    </citation>
    <scope>NUCLEOTIDE SEQUENCE</scope>
    <source>
        <strain evidence="8">CGMCC 4.7306</strain>
    </source>
</reference>